<dbReference type="OrthoDB" id="9788246at2"/>
<evidence type="ECO:0000259" key="1">
    <source>
        <dbReference type="Pfam" id="PF01408"/>
    </source>
</evidence>
<accession>A0A5C5Z470</accession>
<dbReference type="Gene3D" id="3.40.50.720">
    <property type="entry name" value="NAD(P)-binding Rossmann-like Domain"/>
    <property type="match status" value="1"/>
</dbReference>
<proteinExistence type="predicted"/>
<dbReference type="PANTHER" id="PTHR43818">
    <property type="entry name" value="BCDNA.GH03377"/>
    <property type="match status" value="1"/>
</dbReference>
<evidence type="ECO:0000313" key="2">
    <source>
        <dbReference type="EMBL" id="TWT82179.1"/>
    </source>
</evidence>
<feature type="domain" description="Gfo/Idh/MocA-like oxidoreductase N-terminal" evidence="1">
    <location>
        <begin position="49"/>
        <end position="171"/>
    </location>
</feature>
<reference evidence="2 3" key="1">
    <citation type="submission" date="2019-02" db="EMBL/GenBank/DDBJ databases">
        <title>Deep-cultivation of Planctomycetes and their phenomic and genomic characterization uncovers novel biology.</title>
        <authorList>
            <person name="Wiegand S."/>
            <person name="Jogler M."/>
            <person name="Boedeker C."/>
            <person name="Pinto D."/>
            <person name="Vollmers J."/>
            <person name="Rivas-Marin E."/>
            <person name="Kohn T."/>
            <person name="Peeters S.H."/>
            <person name="Heuer A."/>
            <person name="Rast P."/>
            <person name="Oberbeckmann S."/>
            <person name="Bunk B."/>
            <person name="Jeske O."/>
            <person name="Meyerdierks A."/>
            <person name="Storesund J.E."/>
            <person name="Kallscheuer N."/>
            <person name="Luecker S."/>
            <person name="Lage O.M."/>
            <person name="Pohl T."/>
            <person name="Merkel B.J."/>
            <person name="Hornburger P."/>
            <person name="Mueller R.-W."/>
            <person name="Bruemmer F."/>
            <person name="Labrenz M."/>
            <person name="Spormann A.M."/>
            <person name="Op Den Camp H."/>
            <person name="Overmann J."/>
            <person name="Amann R."/>
            <person name="Jetten M.S.M."/>
            <person name="Mascher T."/>
            <person name="Medema M.H."/>
            <person name="Devos D.P."/>
            <person name="Kaster A.-K."/>
            <person name="Ovreas L."/>
            <person name="Rohde M."/>
            <person name="Galperin M.Y."/>
            <person name="Jogler C."/>
        </authorList>
    </citation>
    <scope>NUCLEOTIDE SEQUENCE [LARGE SCALE GENOMIC DNA]</scope>
    <source>
        <strain evidence="2 3">CA13</strain>
    </source>
</reference>
<dbReference type="Proteomes" id="UP000315010">
    <property type="component" value="Unassembled WGS sequence"/>
</dbReference>
<dbReference type="PANTHER" id="PTHR43818:SF5">
    <property type="entry name" value="OXIDOREDUCTASE FAMILY PROTEIN"/>
    <property type="match status" value="1"/>
</dbReference>
<dbReference type="EC" id="1.1.1.312" evidence="2"/>
<dbReference type="Gene3D" id="3.30.360.10">
    <property type="entry name" value="Dihydrodipicolinate Reductase, domain 2"/>
    <property type="match status" value="1"/>
</dbReference>
<dbReference type="GO" id="GO:0000166">
    <property type="term" value="F:nucleotide binding"/>
    <property type="evidence" value="ECO:0007669"/>
    <property type="project" value="InterPro"/>
</dbReference>
<comment type="caution">
    <text evidence="2">The sequence shown here is derived from an EMBL/GenBank/DDBJ whole genome shotgun (WGS) entry which is preliminary data.</text>
</comment>
<dbReference type="EMBL" id="SJPJ01000001">
    <property type="protein sequence ID" value="TWT82179.1"/>
    <property type="molecule type" value="Genomic_DNA"/>
</dbReference>
<dbReference type="SUPFAM" id="SSF55347">
    <property type="entry name" value="Glyceraldehyde-3-phosphate dehydrogenase-like, C-terminal domain"/>
    <property type="match status" value="1"/>
</dbReference>
<name>A0A5C5Z470_9BACT</name>
<dbReference type="InterPro" id="IPR036291">
    <property type="entry name" value="NAD(P)-bd_dom_sf"/>
</dbReference>
<dbReference type="SUPFAM" id="SSF51735">
    <property type="entry name" value="NAD(P)-binding Rossmann-fold domains"/>
    <property type="match status" value="1"/>
</dbReference>
<evidence type="ECO:0000313" key="3">
    <source>
        <dbReference type="Proteomes" id="UP000315010"/>
    </source>
</evidence>
<gene>
    <name evidence="2" type="primary">ligC_3</name>
    <name evidence="2" type="ORF">CA13_36400</name>
</gene>
<organism evidence="2 3">
    <name type="scientific">Novipirellula herctigrandis</name>
    <dbReference type="NCBI Taxonomy" id="2527986"/>
    <lineage>
        <taxon>Bacteria</taxon>
        <taxon>Pseudomonadati</taxon>
        <taxon>Planctomycetota</taxon>
        <taxon>Planctomycetia</taxon>
        <taxon>Pirellulales</taxon>
        <taxon>Pirellulaceae</taxon>
        <taxon>Novipirellula</taxon>
    </lineage>
</organism>
<protein>
    <submittedName>
        <fullName evidence="2">4-carboxy-2-hydroxymuconate-6-semialdehyde dehydrogenase</fullName>
        <ecNumber evidence="2">1.1.1.312</ecNumber>
    </submittedName>
</protein>
<dbReference type="GO" id="GO:0050606">
    <property type="term" value="F:4-carboxy-2-hydroxymuconate semialdehyde hemiacetal dehydrogenase activity"/>
    <property type="evidence" value="ECO:0007669"/>
    <property type="project" value="UniProtKB-EC"/>
</dbReference>
<dbReference type="AlphaFoldDB" id="A0A5C5Z470"/>
<keyword evidence="2" id="KW-0560">Oxidoreductase</keyword>
<dbReference type="InterPro" id="IPR050463">
    <property type="entry name" value="Gfo/Idh/MocA_oxidrdct_glycsds"/>
</dbReference>
<sequence>MPRLNRRQFAAAAAATIASTRMSRLSAADSNENAVEPNEIAVGPNEKLGVCIAGVNSRGQEHIRGFSHDPRTEVRAIVDIDESVGQRRVEKIAETQGRKPEFFTDLREALEMDGIDIVTSAAPNHWHALMGIWAMQAGKDVYIEKPICHNLHEGRALVAAAEKYGRMCQTGTQCRSSSAVRDAMQLIADGGIGEVNFARGLCYKRRPSIGALGDYPIPEKVNFDLWSGPATYTDPKVTRRRFHYDWHWQRHYGNGDLGNQGPHQTDIARWGLGLNRHPNAIFTYGGRLGYQTEQKDPNYVDAGDTGNTEISLYDYGDKCIVFETRGLDCKTTSGPEIERFFGNKTSNKIGVIFYGNEGYVAQTSYAQCTAYDLDMNVIQEFRAKNVGDAHFANFIDSCRSRDASALNADALTGHLSAGVSHLGNISYYLGEKHHVSPDQLRNVLSKVKSLDDNDATLDRTIDHLVENGVELDQTPLSLGAQLKFDPEAERFIGNDDANAMLSREYRKGFEVPSAANV</sequence>
<dbReference type="InterPro" id="IPR000683">
    <property type="entry name" value="Gfo/Idh/MocA-like_OxRdtase_N"/>
</dbReference>
<dbReference type="Pfam" id="PF01408">
    <property type="entry name" value="GFO_IDH_MocA"/>
    <property type="match status" value="1"/>
</dbReference>
<keyword evidence="3" id="KW-1185">Reference proteome</keyword>
<dbReference type="RefSeq" id="WP_146398524.1">
    <property type="nucleotide sequence ID" value="NZ_SJPJ01000001.1"/>
</dbReference>